<sequence length="366" mass="39691">MDLRWPFVLLLAVGAAGAAAWLATRRRDYGWQGQLPYLARSFRITELPEYQRALRAHQRLLVAALAVVLIAVTALVVAAARPARTYHPSPPGSDTPYVDIMVCFGPLFVVQFANKNGLVPLLSALRTHVEGFGNQRIGMTSQYYRTIPVTADREWVTDRLDRIIDTVSAANEARAAGDLSAAFGSQEDGLFERRTGPLANPRDTLAMCAMGLPAVGAENGRSRMIVYVGDINGGMVDPSAQPLYSEEYLKKTITNAGIQVNAIAPDLATGPMGFTEKLVRDSGGKVVAYTEVDSLFGEPPQRMQDNLSDELDTAVDTVLADPPPSALDVAREHARAPFQWDVPNLLLQLALIAAVALAALRWGLRL</sequence>
<accession>A0A7I7K089</accession>
<organism evidence="1 2">
    <name type="scientific">Mycolicibacterium duvalii</name>
    <dbReference type="NCBI Taxonomy" id="39688"/>
    <lineage>
        <taxon>Bacteria</taxon>
        <taxon>Bacillati</taxon>
        <taxon>Actinomycetota</taxon>
        <taxon>Actinomycetes</taxon>
        <taxon>Mycobacteriales</taxon>
        <taxon>Mycobacteriaceae</taxon>
        <taxon>Mycolicibacterium</taxon>
    </lineage>
</organism>
<dbReference type="Proteomes" id="UP000467006">
    <property type="component" value="Chromosome"/>
</dbReference>
<name>A0A7I7K089_9MYCO</name>
<dbReference type="AlphaFoldDB" id="A0A7I7K089"/>
<evidence type="ECO:0000313" key="1">
    <source>
        <dbReference type="EMBL" id="BBX16762.1"/>
    </source>
</evidence>
<protein>
    <submittedName>
        <fullName evidence="1">Uncharacterized protein</fullName>
    </submittedName>
</protein>
<gene>
    <name evidence="1" type="ORF">MDUV_16220</name>
</gene>
<evidence type="ECO:0000313" key="2">
    <source>
        <dbReference type="Proteomes" id="UP000467006"/>
    </source>
</evidence>
<reference evidence="1 2" key="1">
    <citation type="journal article" date="2019" name="Emerg. Microbes Infect.">
        <title>Comprehensive subspecies identification of 175 nontuberculous mycobacteria species based on 7547 genomic profiles.</title>
        <authorList>
            <person name="Matsumoto Y."/>
            <person name="Kinjo T."/>
            <person name="Motooka D."/>
            <person name="Nabeya D."/>
            <person name="Jung N."/>
            <person name="Uechi K."/>
            <person name="Horii T."/>
            <person name="Iida T."/>
            <person name="Fujita J."/>
            <person name="Nakamura S."/>
        </authorList>
    </citation>
    <scope>NUCLEOTIDE SEQUENCE [LARGE SCALE GENOMIC DNA]</scope>
    <source>
        <strain evidence="1 2">JCM 6396</strain>
    </source>
</reference>
<proteinExistence type="predicted"/>
<dbReference type="OrthoDB" id="4623238at2"/>
<dbReference type="RefSeq" id="WP_098001240.1">
    <property type="nucleotide sequence ID" value="NZ_AP022563.1"/>
</dbReference>
<dbReference type="EMBL" id="AP022563">
    <property type="protein sequence ID" value="BBX16762.1"/>
    <property type="molecule type" value="Genomic_DNA"/>
</dbReference>
<keyword evidence="2" id="KW-1185">Reference proteome</keyword>
<dbReference type="KEGG" id="mdu:MDUV_16220"/>